<evidence type="ECO:0000313" key="5">
    <source>
        <dbReference type="Proteomes" id="UP000613580"/>
    </source>
</evidence>
<protein>
    <submittedName>
        <fullName evidence="4">Smr domain-containing protein</fullName>
    </submittedName>
</protein>
<keyword evidence="5" id="KW-1185">Reference proteome</keyword>
<feature type="region of interest" description="Disordered" evidence="2">
    <location>
        <begin position="127"/>
        <end position="160"/>
    </location>
</feature>
<evidence type="ECO:0000259" key="3">
    <source>
        <dbReference type="PROSITE" id="PS50828"/>
    </source>
</evidence>
<dbReference type="PROSITE" id="PS50828">
    <property type="entry name" value="SMR"/>
    <property type="match status" value="1"/>
</dbReference>
<dbReference type="InterPro" id="IPR053020">
    <property type="entry name" value="Smr_domain_protein"/>
</dbReference>
<dbReference type="InterPro" id="IPR036063">
    <property type="entry name" value="Smr_dom_sf"/>
</dbReference>
<comment type="caution">
    <text evidence="4">The sequence shown here is derived from an EMBL/GenBank/DDBJ whole genome shotgun (WGS) entry which is preliminary data.</text>
</comment>
<proteinExistence type="predicted"/>
<dbReference type="Pfam" id="PF01713">
    <property type="entry name" value="Smr"/>
    <property type="match status" value="1"/>
</dbReference>
<keyword evidence="1" id="KW-0175">Coiled coil</keyword>
<organism evidence="4 5">
    <name type="scientific">Mycena chlorophos</name>
    <name type="common">Agaric fungus</name>
    <name type="synonym">Agaricus chlorophos</name>
    <dbReference type="NCBI Taxonomy" id="658473"/>
    <lineage>
        <taxon>Eukaryota</taxon>
        <taxon>Fungi</taxon>
        <taxon>Dikarya</taxon>
        <taxon>Basidiomycota</taxon>
        <taxon>Agaricomycotina</taxon>
        <taxon>Agaricomycetes</taxon>
        <taxon>Agaricomycetidae</taxon>
        <taxon>Agaricales</taxon>
        <taxon>Marasmiineae</taxon>
        <taxon>Mycenaceae</taxon>
        <taxon>Mycena</taxon>
    </lineage>
</organism>
<feature type="coiled-coil region" evidence="1">
    <location>
        <begin position="269"/>
        <end position="303"/>
    </location>
</feature>
<dbReference type="AlphaFoldDB" id="A0A8H6SF42"/>
<gene>
    <name evidence="4" type="ORF">HMN09_01045500</name>
</gene>
<dbReference type="OrthoDB" id="3231855at2759"/>
<dbReference type="PANTHER" id="PTHR47417:SF1">
    <property type="entry name" value="SMR DOMAIN-CONTAINING PROTEIN YPL199C"/>
    <property type="match status" value="1"/>
</dbReference>
<feature type="domain" description="Smr" evidence="3">
    <location>
        <begin position="350"/>
        <end position="426"/>
    </location>
</feature>
<name>A0A8H6SF42_MYCCL</name>
<dbReference type="PANTHER" id="PTHR47417">
    <property type="entry name" value="SMR DOMAIN-CONTAINING PROTEIN YPL199C"/>
    <property type="match status" value="1"/>
</dbReference>
<dbReference type="Proteomes" id="UP000613580">
    <property type="component" value="Unassembled WGS sequence"/>
</dbReference>
<reference evidence="4" key="1">
    <citation type="submission" date="2020-05" db="EMBL/GenBank/DDBJ databases">
        <title>Mycena genomes resolve the evolution of fungal bioluminescence.</title>
        <authorList>
            <person name="Tsai I.J."/>
        </authorList>
    </citation>
    <scope>NUCLEOTIDE SEQUENCE</scope>
    <source>
        <strain evidence="4">110903Hualien_Pintung</strain>
    </source>
</reference>
<dbReference type="SMART" id="SM00463">
    <property type="entry name" value="SMR"/>
    <property type="match status" value="1"/>
</dbReference>
<evidence type="ECO:0000313" key="4">
    <source>
        <dbReference type="EMBL" id="KAF7298234.1"/>
    </source>
</evidence>
<dbReference type="SUPFAM" id="SSF160443">
    <property type="entry name" value="SMR domain-like"/>
    <property type="match status" value="1"/>
</dbReference>
<accession>A0A8H6SF42</accession>
<dbReference type="EMBL" id="JACAZE010000015">
    <property type="protein sequence ID" value="KAF7298234.1"/>
    <property type="molecule type" value="Genomic_DNA"/>
</dbReference>
<dbReference type="Gene3D" id="3.30.1370.110">
    <property type="match status" value="1"/>
</dbReference>
<feature type="compositionally biased region" description="Pro residues" evidence="2">
    <location>
        <begin position="144"/>
        <end position="155"/>
    </location>
</feature>
<evidence type="ECO:0000256" key="2">
    <source>
        <dbReference type="SAM" id="MobiDB-lite"/>
    </source>
</evidence>
<dbReference type="InterPro" id="IPR002625">
    <property type="entry name" value="Smr_dom"/>
</dbReference>
<sequence>MASSSGPSVTLLSLAAGFALRIFFLSSFHLGAPTFIGVFEGIALHRCLLVSEPLVDTLALCALRLAFDLLFSRLHFTTLLASLAVSFVLSDAATRTRPEHIRWARKRSSRSLRQLRRTIVQSKYWQERFPSPREEKEPAEDSEPSPPSSPAPSRRPAPTRIRKPAPAIAAAPSNADDLLTPSSLATSAALPQQRSPLSYVAHRDLADDSDNDSLQTPLDIHLVGLPPATNAPIPLVREPSDEPSVPTALPEPDVLSPTTEFSVLTGVEAKAIFAKAETMRQEARAAEEEKLRLELQLEKAISEKRTRDAFLLRREIESVEDKIQKLHAGAARRYFRSGNLSADTTSDAPVDVHGLFVPEAIKTVEKALHDALLAGRNELKVIVGKGKHSKSGRAKLRPAIVEEFEKQGITCQMQNNNSGILILTIPS</sequence>
<evidence type="ECO:0000256" key="1">
    <source>
        <dbReference type="SAM" id="Coils"/>
    </source>
</evidence>